<keyword evidence="2" id="KW-1185">Reference proteome</keyword>
<proteinExistence type="predicted"/>
<evidence type="ECO:0000313" key="1">
    <source>
        <dbReference type="EMBL" id="PPS21628.1"/>
    </source>
</evidence>
<name>A0ABX5B2Y7_9SPIR</name>
<organism evidence="1 2">
    <name type="scientific">Brachyspira murdochii</name>
    <dbReference type="NCBI Taxonomy" id="84378"/>
    <lineage>
        <taxon>Bacteria</taxon>
        <taxon>Pseudomonadati</taxon>
        <taxon>Spirochaetota</taxon>
        <taxon>Spirochaetia</taxon>
        <taxon>Brachyspirales</taxon>
        <taxon>Brachyspiraceae</taxon>
        <taxon>Brachyspira</taxon>
    </lineage>
</organism>
<dbReference type="EMBL" id="JJMJ01000151">
    <property type="protein sequence ID" value="PPS21628.1"/>
    <property type="molecule type" value="Genomic_DNA"/>
</dbReference>
<gene>
    <name evidence="1" type="ORF">DJ52_09675</name>
</gene>
<accession>A0ABX5B2Y7</accession>
<protein>
    <submittedName>
        <fullName evidence="1">Uncharacterized protein</fullName>
    </submittedName>
</protein>
<comment type="caution">
    <text evidence="1">The sequence shown here is derived from an EMBL/GenBank/DDBJ whole genome shotgun (WGS) entry which is preliminary data.</text>
</comment>
<dbReference type="RefSeq" id="WP_104618731.1">
    <property type="nucleotide sequence ID" value="NZ_JJMJ01000151.1"/>
</dbReference>
<sequence>MSDTKTKKDYKYTHLSTTVRITESELDLINKIVASDFVNKNQFVAFLLREYLKKYTDENKQADVNTENNNIIVDNQNNNNISISDLNNSINTLNQTISNLASLINKNAAEDAKKVL</sequence>
<reference evidence="1 2" key="1">
    <citation type="submission" date="2014-04" db="EMBL/GenBank/DDBJ databases">
        <title>Whole genome sequence of 'Brachyspira hampsonii' D13-03603F2.</title>
        <authorList>
            <person name="Patterson A.H."/>
            <person name="Chaban B."/>
            <person name="Fernando C."/>
            <person name="Harding J.C."/>
            <person name="Hill J.E."/>
        </authorList>
    </citation>
    <scope>NUCLEOTIDE SEQUENCE [LARGE SCALE GENOMIC DNA]</scope>
    <source>
        <strain evidence="1 2">D13-03603F2</strain>
    </source>
</reference>
<evidence type="ECO:0000313" key="2">
    <source>
        <dbReference type="Proteomes" id="UP000238924"/>
    </source>
</evidence>
<dbReference type="Proteomes" id="UP000238924">
    <property type="component" value="Unassembled WGS sequence"/>
</dbReference>